<comment type="cofactor">
    <cofactor evidence="15 18">
        <name>heme b</name>
        <dbReference type="ChEBI" id="CHEBI:60344"/>
    </cofactor>
    <text evidence="15 18">Binds 1 heme b (iron(II)-protoporphyrin IX) group per subunit.</text>
</comment>
<dbReference type="InterPro" id="IPR010255">
    <property type="entry name" value="Haem_peroxidase_sf"/>
</dbReference>
<comment type="similarity">
    <text evidence="3">Belongs to the peroxidase family. Ascorbate peroxidase subfamily.</text>
</comment>
<dbReference type="InterPro" id="IPR033905">
    <property type="entry name" value="Secretory_peroxidase"/>
</dbReference>
<organism evidence="20 21">
    <name type="scientific">Linum tenue</name>
    <dbReference type="NCBI Taxonomy" id="586396"/>
    <lineage>
        <taxon>Eukaryota</taxon>
        <taxon>Viridiplantae</taxon>
        <taxon>Streptophyta</taxon>
        <taxon>Embryophyta</taxon>
        <taxon>Tracheophyta</taxon>
        <taxon>Spermatophyta</taxon>
        <taxon>Magnoliopsida</taxon>
        <taxon>eudicotyledons</taxon>
        <taxon>Gunneridae</taxon>
        <taxon>Pentapetalae</taxon>
        <taxon>rosids</taxon>
        <taxon>fabids</taxon>
        <taxon>Malpighiales</taxon>
        <taxon>Linaceae</taxon>
        <taxon>Linum</taxon>
    </lineage>
</organism>
<comment type="caution">
    <text evidence="20">The sequence shown here is derived from an EMBL/GenBank/DDBJ whole genome shotgun (WGS) entry which is preliminary data.</text>
</comment>
<dbReference type="Gene3D" id="1.10.520.10">
    <property type="match status" value="1"/>
</dbReference>
<dbReference type="FunFam" id="1.10.520.10:FF:000001">
    <property type="entry name" value="Peroxidase"/>
    <property type="match status" value="1"/>
</dbReference>
<evidence type="ECO:0000256" key="11">
    <source>
        <dbReference type="ARBA" id="ARBA00023157"/>
    </source>
</evidence>
<dbReference type="PROSITE" id="PS50873">
    <property type="entry name" value="PEROXIDASE_4"/>
    <property type="match status" value="1"/>
</dbReference>
<evidence type="ECO:0000256" key="8">
    <source>
        <dbReference type="ARBA" id="ARBA00022837"/>
    </source>
</evidence>
<reference evidence="20" key="1">
    <citation type="submission" date="2022-08" db="EMBL/GenBank/DDBJ databases">
        <authorList>
            <person name="Gutierrez-Valencia J."/>
        </authorList>
    </citation>
    <scope>NUCLEOTIDE SEQUENCE</scope>
</reference>
<feature type="binding site" evidence="15">
    <location>
        <position position="74"/>
    </location>
    <ligand>
        <name>Ca(2+)</name>
        <dbReference type="ChEBI" id="CHEBI:29108"/>
        <label>1</label>
    </ligand>
</feature>
<evidence type="ECO:0000256" key="7">
    <source>
        <dbReference type="ARBA" id="ARBA00022723"/>
    </source>
</evidence>
<protein>
    <recommendedName>
        <fullName evidence="4 18">Peroxidase</fullName>
        <ecNumber evidence="4 18">1.11.1.7</ecNumber>
    </recommendedName>
</protein>
<keyword evidence="18" id="KW-0376">Hydrogen peroxide</keyword>
<evidence type="ECO:0000256" key="5">
    <source>
        <dbReference type="ARBA" id="ARBA00022559"/>
    </source>
</evidence>
<dbReference type="Proteomes" id="UP001154282">
    <property type="component" value="Unassembled WGS sequence"/>
</dbReference>
<keyword evidence="18" id="KW-0964">Secreted</keyword>
<dbReference type="GO" id="GO:0005576">
    <property type="term" value="C:extracellular region"/>
    <property type="evidence" value="ECO:0007669"/>
    <property type="project" value="UniProtKB-SubCell"/>
</dbReference>
<keyword evidence="8 15" id="KW-0106">Calcium</keyword>
<keyword evidence="21" id="KW-1185">Reference proteome</keyword>
<keyword evidence="10 15" id="KW-0408">Iron</keyword>
<evidence type="ECO:0000256" key="9">
    <source>
        <dbReference type="ARBA" id="ARBA00023002"/>
    </source>
</evidence>
<name>A0AAV0IVM9_9ROSI</name>
<dbReference type="EC" id="1.11.1.7" evidence="4 18"/>
<feature type="binding site" evidence="15">
    <location>
        <position position="245"/>
    </location>
    <ligand>
        <name>Ca(2+)</name>
        <dbReference type="ChEBI" id="CHEBI:29108"/>
        <label>2</label>
    </ligand>
</feature>
<dbReference type="PROSITE" id="PS00436">
    <property type="entry name" value="PEROXIDASE_2"/>
    <property type="match status" value="1"/>
</dbReference>
<evidence type="ECO:0000256" key="4">
    <source>
        <dbReference type="ARBA" id="ARBA00012313"/>
    </source>
</evidence>
<comment type="function">
    <text evidence="2">Removal of H(2)O(2), oxidation of toxic reductants, biosynthesis and degradation of lignin, suberization, auxin catabolism, response to environmental stresses such as wounding, pathogen attack and oxidative stress. These functions might be dependent on each isozyme/isoform in each plant tissue.</text>
</comment>
<feature type="chain" id="PRO_5043113540" description="Peroxidase" evidence="18">
    <location>
        <begin position="25"/>
        <end position="325"/>
    </location>
</feature>
<feature type="binding site" evidence="15">
    <location>
        <position position="72"/>
    </location>
    <ligand>
        <name>Ca(2+)</name>
        <dbReference type="ChEBI" id="CHEBI:29108"/>
        <label>1</label>
    </ligand>
</feature>
<dbReference type="InterPro" id="IPR019793">
    <property type="entry name" value="Peroxidases_heam-ligand_BS"/>
</dbReference>
<feature type="domain" description="Plant heme peroxidase family profile" evidence="19">
    <location>
        <begin position="25"/>
        <end position="322"/>
    </location>
</feature>
<evidence type="ECO:0000256" key="6">
    <source>
        <dbReference type="ARBA" id="ARBA00022617"/>
    </source>
</evidence>
<dbReference type="SUPFAM" id="SSF48113">
    <property type="entry name" value="Heme-dependent peroxidases"/>
    <property type="match status" value="1"/>
</dbReference>
<evidence type="ECO:0000256" key="18">
    <source>
        <dbReference type="RuleBase" id="RU362060"/>
    </source>
</evidence>
<feature type="site" description="Transition state stabilizer" evidence="16">
    <location>
        <position position="62"/>
    </location>
</feature>
<evidence type="ECO:0000313" key="20">
    <source>
        <dbReference type="EMBL" id="CAI0401731.1"/>
    </source>
</evidence>
<feature type="binding site" description="axial binding residue" evidence="15">
    <location>
        <position position="194"/>
    </location>
    <ligand>
        <name>heme b</name>
        <dbReference type="ChEBI" id="CHEBI:60344"/>
    </ligand>
    <ligandPart>
        <name>Fe</name>
        <dbReference type="ChEBI" id="CHEBI:18248"/>
    </ligandPart>
</feature>
<keyword evidence="12" id="KW-0325">Glycoprotein</keyword>
<dbReference type="PANTHER" id="PTHR31388">
    <property type="entry name" value="PEROXIDASE 72-RELATED"/>
    <property type="match status" value="1"/>
</dbReference>
<feature type="active site" description="Proton acceptor" evidence="13">
    <location>
        <position position="66"/>
    </location>
</feature>
<feature type="binding site" evidence="15">
    <location>
        <position position="250"/>
    </location>
    <ligand>
        <name>Ca(2+)</name>
        <dbReference type="ChEBI" id="CHEBI:29108"/>
        <label>2</label>
    </ligand>
</feature>
<evidence type="ECO:0000256" key="3">
    <source>
        <dbReference type="ARBA" id="ARBA00006873"/>
    </source>
</evidence>
<evidence type="ECO:0000256" key="1">
    <source>
        <dbReference type="ARBA" id="ARBA00000189"/>
    </source>
</evidence>
<comment type="catalytic activity">
    <reaction evidence="1 18">
        <text>2 a phenolic donor + H2O2 = 2 a phenolic radical donor + 2 H2O</text>
        <dbReference type="Rhea" id="RHEA:56136"/>
        <dbReference type="ChEBI" id="CHEBI:15377"/>
        <dbReference type="ChEBI" id="CHEBI:16240"/>
        <dbReference type="ChEBI" id="CHEBI:139520"/>
        <dbReference type="ChEBI" id="CHEBI:139521"/>
        <dbReference type="EC" id="1.11.1.7"/>
    </reaction>
</comment>
<dbReference type="InterPro" id="IPR019794">
    <property type="entry name" value="Peroxidases_AS"/>
</dbReference>
<dbReference type="GO" id="GO:0006979">
    <property type="term" value="P:response to oxidative stress"/>
    <property type="evidence" value="ECO:0007669"/>
    <property type="project" value="UniProtKB-UniRule"/>
</dbReference>
<keyword evidence="7 15" id="KW-0479">Metal-binding</keyword>
<dbReference type="InterPro" id="IPR002016">
    <property type="entry name" value="Haem_peroxidase"/>
</dbReference>
<dbReference type="GO" id="GO:0140825">
    <property type="term" value="F:lactoperoxidase activity"/>
    <property type="evidence" value="ECO:0007669"/>
    <property type="project" value="UniProtKB-EC"/>
</dbReference>
<dbReference type="FunFam" id="1.10.420.10:FF:000006">
    <property type="entry name" value="Peroxidase"/>
    <property type="match status" value="1"/>
</dbReference>
<gene>
    <name evidence="20" type="ORF">LITE_LOCUS11321</name>
</gene>
<dbReference type="Gene3D" id="1.10.420.10">
    <property type="entry name" value="Peroxidase, domain 2"/>
    <property type="match status" value="1"/>
</dbReference>
<feature type="disulfide bond" evidence="17">
    <location>
        <begin position="121"/>
        <end position="318"/>
    </location>
</feature>
<comment type="subcellular location">
    <subcellularLocation>
        <location evidence="18">Secreted</location>
    </subcellularLocation>
</comment>
<dbReference type="AlphaFoldDB" id="A0AAV0IVM9"/>
<evidence type="ECO:0000256" key="10">
    <source>
        <dbReference type="ARBA" id="ARBA00023004"/>
    </source>
</evidence>
<dbReference type="PRINTS" id="PR00458">
    <property type="entry name" value="PEROXIDASE"/>
</dbReference>
<dbReference type="GO" id="GO:0020037">
    <property type="term" value="F:heme binding"/>
    <property type="evidence" value="ECO:0007669"/>
    <property type="project" value="UniProtKB-UniRule"/>
</dbReference>
<keyword evidence="9 18" id="KW-0560">Oxidoreductase</keyword>
<dbReference type="EMBL" id="CAMGYJ010000004">
    <property type="protein sequence ID" value="CAI0401731.1"/>
    <property type="molecule type" value="Genomic_DNA"/>
</dbReference>
<keyword evidence="18" id="KW-0732">Signal</keyword>
<feature type="binding site" evidence="15">
    <location>
        <position position="242"/>
    </location>
    <ligand>
        <name>Ca(2+)</name>
        <dbReference type="ChEBI" id="CHEBI:29108"/>
        <label>2</label>
    </ligand>
</feature>
<evidence type="ECO:0000256" key="15">
    <source>
        <dbReference type="PIRSR" id="PIRSR600823-3"/>
    </source>
</evidence>
<accession>A0AAV0IVM9</accession>
<feature type="disulfide bond" evidence="17">
    <location>
        <begin position="35"/>
        <end position="115"/>
    </location>
</feature>
<dbReference type="InterPro" id="IPR000823">
    <property type="entry name" value="Peroxidase_pln"/>
</dbReference>
<proteinExistence type="inferred from homology"/>
<dbReference type="PANTHER" id="PTHR31388:SF115">
    <property type="entry name" value="PEROXIDASE 5"/>
    <property type="match status" value="1"/>
</dbReference>
<dbReference type="CDD" id="cd00693">
    <property type="entry name" value="secretory_peroxidase"/>
    <property type="match status" value="1"/>
</dbReference>
<comment type="similarity">
    <text evidence="18">Belongs to the peroxidase family. Classical plant (class III) peroxidase subfamily.</text>
</comment>
<dbReference type="GO" id="GO:0046872">
    <property type="term" value="F:metal ion binding"/>
    <property type="evidence" value="ECO:0007669"/>
    <property type="project" value="UniProtKB-UniRule"/>
</dbReference>
<feature type="binding site" evidence="15">
    <location>
        <position position="67"/>
    </location>
    <ligand>
        <name>Ca(2+)</name>
        <dbReference type="ChEBI" id="CHEBI:29108"/>
        <label>1</label>
    </ligand>
</feature>
<evidence type="ECO:0000256" key="13">
    <source>
        <dbReference type="PIRSR" id="PIRSR600823-1"/>
    </source>
</evidence>
<comment type="cofactor">
    <cofactor evidence="15 18">
        <name>Ca(2+)</name>
        <dbReference type="ChEBI" id="CHEBI:29108"/>
    </cofactor>
    <text evidence="15 18">Binds 2 calcium ions per subunit.</text>
</comment>
<evidence type="ECO:0000259" key="19">
    <source>
        <dbReference type="PROSITE" id="PS50873"/>
    </source>
</evidence>
<keyword evidence="5 18" id="KW-0575">Peroxidase</keyword>
<dbReference type="PRINTS" id="PR00461">
    <property type="entry name" value="PLPEROXIDASE"/>
</dbReference>
<feature type="signal peptide" evidence="18">
    <location>
        <begin position="1"/>
        <end position="24"/>
    </location>
</feature>
<feature type="binding site" evidence="15">
    <location>
        <position position="70"/>
    </location>
    <ligand>
        <name>Ca(2+)</name>
        <dbReference type="ChEBI" id="CHEBI:29108"/>
        <label>1</label>
    </ligand>
</feature>
<evidence type="ECO:0000256" key="16">
    <source>
        <dbReference type="PIRSR" id="PIRSR600823-4"/>
    </source>
</evidence>
<keyword evidence="6 18" id="KW-0349">Heme</keyword>
<feature type="disulfide bond" evidence="17">
    <location>
        <begin position="201"/>
        <end position="227"/>
    </location>
</feature>
<dbReference type="Pfam" id="PF00141">
    <property type="entry name" value="peroxidase"/>
    <property type="match status" value="1"/>
</dbReference>
<evidence type="ECO:0000256" key="14">
    <source>
        <dbReference type="PIRSR" id="PIRSR600823-2"/>
    </source>
</evidence>
<feature type="binding site" evidence="15">
    <location>
        <position position="195"/>
    </location>
    <ligand>
        <name>Ca(2+)</name>
        <dbReference type="ChEBI" id="CHEBI:29108"/>
        <label>2</label>
    </ligand>
</feature>
<feature type="binding site" evidence="15">
    <location>
        <position position="76"/>
    </location>
    <ligand>
        <name>Ca(2+)</name>
        <dbReference type="ChEBI" id="CHEBI:29108"/>
        <label>1</label>
    </ligand>
</feature>
<feature type="disulfide bond" evidence="17">
    <location>
        <begin position="68"/>
        <end position="73"/>
    </location>
</feature>
<dbReference type="PROSITE" id="PS00435">
    <property type="entry name" value="PEROXIDASE_1"/>
    <property type="match status" value="1"/>
</dbReference>
<evidence type="ECO:0000256" key="2">
    <source>
        <dbReference type="ARBA" id="ARBA00002322"/>
    </source>
</evidence>
<evidence type="ECO:0000256" key="17">
    <source>
        <dbReference type="PIRSR" id="PIRSR600823-5"/>
    </source>
</evidence>
<evidence type="ECO:0000313" key="21">
    <source>
        <dbReference type="Proteomes" id="UP001154282"/>
    </source>
</evidence>
<sequence length="325" mass="34815">MASLMILISFFLLLFSSSSHTTQAQLSTNFYDSTCPTALSTIRSGIRTAVQRERRMAASLIRLHFHDCFVQGCDASILLDDTSSLTGEKTARPNANSVRGYNVIDDVKSRVESQCPGVVSCADIVAVAARDASEALGGPTWTVNLGRRDSTSASRATAEAGNLPGFNDPLDRLVDLFGTKGLSPRDMVALSGAHTIGQARCATFRGRIYNNGSDIDANFASTRRRQCPSAAGDGNGNLAPLDLVTPNSFDNNYFRNLVQRRGLLQSDQVLFSGGSTDGIVDEYSRNPRVFNSDFAAAMVRMGNIEPLTGSQGQVRRVCTAVNAAA</sequence>
<keyword evidence="11 17" id="KW-1015">Disulfide bond</keyword>
<feature type="binding site" evidence="15">
    <location>
        <position position="88"/>
    </location>
    <ligand>
        <name>Ca(2+)</name>
        <dbReference type="ChEBI" id="CHEBI:29108"/>
        <label>1</label>
    </ligand>
</feature>
<dbReference type="GO" id="GO:0042744">
    <property type="term" value="P:hydrogen peroxide catabolic process"/>
    <property type="evidence" value="ECO:0007669"/>
    <property type="project" value="UniProtKB-KW"/>
</dbReference>
<evidence type="ECO:0000256" key="12">
    <source>
        <dbReference type="ARBA" id="ARBA00023180"/>
    </source>
</evidence>
<feature type="binding site" evidence="14">
    <location>
        <position position="164"/>
    </location>
    <ligand>
        <name>substrate</name>
    </ligand>
</feature>